<reference evidence="2 4" key="1">
    <citation type="submission" date="2020-01" db="EMBL/GenBank/DDBJ databases">
        <authorList>
            <consortium name="DOE Joint Genome Institute"/>
            <person name="Haridas S."/>
            <person name="Albert R."/>
            <person name="Binder M."/>
            <person name="Bloem J."/>
            <person name="Labutti K."/>
            <person name="Salamov A."/>
            <person name="Andreopoulos B."/>
            <person name="Baker S.E."/>
            <person name="Barry K."/>
            <person name="Bills G."/>
            <person name="Bluhm B.H."/>
            <person name="Cannon C."/>
            <person name="Castanera R."/>
            <person name="Culley D.E."/>
            <person name="Daum C."/>
            <person name="Ezra D."/>
            <person name="Gonzalez J.B."/>
            <person name="Henrissat B."/>
            <person name="Kuo A."/>
            <person name="Liang C."/>
            <person name="Lipzen A."/>
            <person name="Lutzoni F."/>
            <person name="Magnuson J."/>
            <person name="Mondo S."/>
            <person name="Nolan M."/>
            <person name="Ohm R."/>
            <person name="Pangilinan J."/>
            <person name="Park H.-J."/>
            <person name="Ramirez L."/>
            <person name="Alfaro M."/>
            <person name="Sun H."/>
            <person name="Tritt A."/>
            <person name="Yoshinaga Y."/>
            <person name="Zwiers L.-H."/>
            <person name="Turgeon B.G."/>
            <person name="Goodwin S.B."/>
            <person name="Spatafora J.W."/>
            <person name="Crous P.W."/>
            <person name="Grigoriev I.V."/>
        </authorList>
    </citation>
    <scope>NUCLEOTIDE SEQUENCE</scope>
    <source>
        <strain evidence="2 4">CBS 781.70</strain>
    </source>
</reference>
<gene>
    <name evidence="2 4" type="ORF">P152DRAFT_460590</name>
</gene>
<keyword evidence="3" id="KW-1185">Reference proteome</keyword>
<accession>A0A6G1FXS0</accession>
<organism evidence="2">
    <name type="scientific">Eremomyces bilateralis CBS 781.70</name>
    <dbReference type="NCBI Taxonomy" id="1392243"/>
    <lineage>
        <taxon>Eukaryota</taxon>
        <taxon>Fungi</taxon>
        <taxon>Dikarya</taxon>
        <taxon>Ascomycota</taxon>
        <taxon>Pezizomycotina</taxon>
        <taxon>Dothideomycetes</taxon>
        <taxon>Dothideomycetes incertae sedis</taxon>
        <taxon>Eremomycetales</taxon>
        <taxon>Eremomycetaceae</taxon>
        <taxon>Eremomyces</taxon>
    </lineage>
</organism>
<evidence type="ECO:0000313" key="2">
    <source>
        <dbReference type="EMBL" id="KAF1810466.1"/>
    </source>
</evidence>
<reference evidence="4" key="3">
    <citation type="submission" date="2025-04" db="UniProtKB">
        <authorList>
            <consortium name="RefSeq"/>
        </authorList>
    </citation>
    <scope>IDENTIFICATION</scope>
    <source>
        <strain evidence="4">CBS 781.70</strain>
    </source>
</reference>
<reference evidence="4" key="2">
    <citation type="submission" date="2020-04" db="EMBL/GenBank/DDBJ databases">
        <authorList>
            <consortium name="NCBI Genome Project"/>
        </authorList>
    </citation>
    <scope>NUCLEOTIDE SEQUENCE</scope>
    <source>
        <strain evidence="4">CBS 781.70</strain>
    </source>
</reference>
<dbReference type="AlphaFoldDB" id="A0A6G1FXS0"/>
<feature type="compositionally biased region" description="Basic and acidic residues" evidence="1">
    <location>
        <begin position="18"/>
        <end position="28"/>
    </location>
</feature>
<dbReference type="Proteomes" id="UP000504638">
    <property type="component" value="Unplaced"/>
</dbReference>
<feature type="region of interest" description="Disordered" evidence="1">
    <location>
        <begin position="18"/>
        <end position="63"/>
    </location>
</feature>
<feature type="region of interest" description="Disordered" evidence="1">
    <location>
        <begin position="317"/>
        <end position="338"/>
    </location>
</feature>
<dbReference type="GeneID" id="54420516"/>
<dbReference type="EMBL" id="ML975166">
    <property type="protein sequence ID" value="KAF1810466.1"/>
    <property type="molecule type" value="Genomic_DNA"/>
</dbReference>
<feature type="compositionally biased region" description="Polar residues" evidence="1">
    <location>
        <begin position="51"/>
        <end position="62"/>
    </location>
</feature>
<dbReference type="RefSeq" id="XP_033532097.1">
    <property type="nucleotide sequence ID" value="XM_033679946.1"/>
</dbReference>
<evidence type="ECO:0000256" key="1">
    <source>
        <dbReference type="SAM" id="MobiDB-lite"/>
    </source>
</evidence>
<dbReference type="OrthoDB" id="2103031at2759"/>
<proteinExistence type="predicted"/>
<feature type="compositionally biased region" description="Pro residues" evidence="1">
    <location>
        <begin position="31"/>
        <end position="48"/>
    </location>
</feature>
<name>A0A6G1FXS0_9PEZI</name>
<protein>
    <submittedName>
        <fullName evidence="2 4">Uncharacterized protein</fullName>
    </submittedName>
</protein>
<evidence type="ECO:0000313" key="3">
    <source>
        <dbReference type="Proteomes" id="UP000504638"/>
    </source>
</evidence>
<evidence type="ECO:0000313" key="4">
    <source>
        <dbReference type="RefSeq" id="XP_033532097.1"/>
    </source>
</evidence>
<sequence>MGWLWGSKADDSAVSIDKELQEVLRQEAPKPTLPVPSSKPRPQQPPEAPQNDENTSRVNTKSLFPDGRYDHLWKTYRPIDEVEHGQRTHNEVLRDLVDDMKDRKRQVADAAKENCIFEVLATNDCWANGGLQSRITMCSDETNRQARCIELQKKFLYALGFYSYYDRPRDEMDRLQIHADRLYRQMMEHEKIIEDARAQNEPLPELPPVMSRENVTSVFKEVAKSSKDPNRTAEGVPSIEWIFENSPKMVREEYERSIQDKSPEEVALMQRELEGKEFYKRHSRGDVSDIYRYEREARAERKEKGKTYFGDFILNWGGFNSAEGKPGTRESSDSAGKQ</sequence>